<evidence type="ECO:0008006" key="3">
    <source>
        <dbReference type="Google" id="ProtNLM"/>
    </source>
</evidence>
<dbReference type="PROSITE" id="PS51257">
    <property type="entry name" value="PROKAR_LIPOPROTEIN"/>
    <property type="match status" value="1"/>
</dbReference>
<keyword evidence="2" id="KW-1185">Reference proteome</keyword>
<gene>
    <name evidence="1" type="ORF">SAMN05421639_10939</name>
</gene>
<dbReference type="Proteomes" id="UP000186373">
    <property type="component" value="Unassembled WGS sequence"/>
</dbReference>
<protein>
    <recommendedName>
        <fullName evidence="3">Lipoprotein</fullName>
    </recommendedName>
</protein>
<reference evidence="2" key="1">
    <citation type="submission" date="2017-01" db="EMBL/GenBank/DDBJ databases">
        <authorList>
            <person name="Varghese N."/>
            <person name="Submissions S."/>
        </authorList>
    </citation>
    <scope>NUCLEOTIDE SEQUENCE [LARGE SCALE GENOMIC DNA]</scope>
    <source>
        <strain evidence="2">DSM 17126</strain>
    </source>
</reference>
<dbReference type="AlphaFoldDB" id="A0A1N7KAK9"/>
<accession>A0A1N7KAK9</accession>
<dbReference type="EMBL" id="FTNY01000009">
    <property type="protein sequence ID" value="SIS58631.1"/>
    <property type="molecule type" value="Genomic_DNA"/>
</dbReference>
<sequence length="145" mass="16219">MKKMRFLTFNGLVLLLILVCSCSKEEKKQIVKEKNTTGTSGVIEAEKAEPVIETKKDPADFVPEGYTVFEKSFGDLNNDGAEDCILIIKKVDPSNIITDEYRGKLDRNRRGLIILFKKNNGYELASRNYSCFSSENEEGGGVLCP</sequence>
<evidence type="ECO:0000313" key="1">
    <source>
        <dbReference type="EMBL" id="SIS58631.1"/>
    </source>
</evidence>
<proteinExistence type="predicted"/>
<dbReference type="RefSeq" id="WP_228432118.1">
    <property type="nucleotide sequence ID" value="NZ_FTNY01000009.1"/>
</dbReference>
<organism evidence="1 2">
    <name type="scientific">Chryseobacterium shigense</name>
    <dbReference type="NCBI Taxonomy" id="297244"/>
    <lineage>
        <taxon>Bacteria</taxon>
        <taxon>Pseudomonadati</taxon>
        <taxon>Bacteroidota</taxon>
        <taxon>Flavobacteriia</taxon>
        <taxon>Flavobacteriales</taxon>
        <taxon>Weeksellaceae</taxon>
        <taxon>Chryseobacterium group</taxon>
        <taxon>Chryseobacterium</taxon>
    </lineage>
</organism>
<name>A0A1N7KAK9_9FLAO</name>
<evidence type="ECO:0000313" key="2">
    <source>
        <dbReference type="Proteomes" id="UP000186373"/>
    </source>
</evidence>